<comment type="subunit">
    <text evidence="7">Heteropentamer. Part of the GPI-anchor transamidase complex, consisting of PIGK, PIGT, PIGS, PIGU and GAA1. Interacts with GPAA1. Interacts with PIGT; this interaction, via a disulfide link, stabilizes the expression of GAA1 and PIGK and links them to PIGS.</text>
</comment>
<dbReference type="UniPathway" id="UPA00196"/>
<feature type="active site" description="Nucleophile" evidence="8">
    <location>
        <position position="207"/>
    </location>
</feature>
<keyword evidence="4" id="KW-0337">GPI-anchor biosynthesis</keyword>
<dbReference type="AlphaFoldDB" id="A0A3Q4HRH0"/>
<dbReference type="GO" id="GO:0045162">
    <property type="term" value="P:clustering of voltage-gated sodium channels"/>
    <property type="evidence" value="ECO:0007669"/>
    <property type="project" value="Ensembl"/>
</dbReference>
<reference evidence="10" key="1">
    <citation type="submission" date="2025-08" db="UniProtKB">
        <authorList>
            <consortium name="Ensembl"/>
        </authorList>
    </citation>
    <scope>IDENTIFICATION</scope>
</reference>
<protein>
    <recommendedName>
        <fullName evidence="3">GPI-anchor transamidase</fullName>
    </recommendedName>
    <alternativeName>
        <fullName evidence="6">Phosphatidylinositol-glycan biosynthesis class K protein</fullName>
    </alternativeName>
</protein>
<accession>A0A3Q4HRH0</accession>
<dbReference type="GO" id="GO:0050976">
    <property type="term" value="P:detection of mechanical stimulus involved in sensory perception of touch"/>
    <property type="evidence" value="ECO:0007669"/>
    <property type="project" value="Ensembl"/>
</dbReference>
<proteinExistence type="inferred from homology"/>
<name>A0A3Q4HRH0_NEOBR</name>
<comment type="similarity">
    <text evidence="2">Belongs to the peptidase C13 family.</text>
</comment>
<dbReference type="GO" id="GO:0006506">
    <property type="term" value="P:GPI anchor biosynthetic process"/>
    <property type="evidence" value="ECO:0007669"/>
    <property type="project" value="UniProtKB-UniPathway"/>
</dbReference>
<dbReference type="GO" id="GO:0034394">
    <property type="term" value="P:protein localization to cell surface"/>
    <property type="evidence" value="ECO:0007669"/>
    <property type="project" value="Ensembl"/>
</dbReference>
<feature type="active site" evidence="8">
    <location>
        <position position="165"/>
    </location>
</feature>
<feature type="transmembrane region" description="Helical" evidence="9">
    <location>
        <begin position="6"/>
        <end position="28"/>
    </location>
</feature>
<dbReference type="PRINTS" id="PR00776">
    <property type="entry name" value="HEMOGLOBNASE"/>
</dbReference>
<dbReference type="InterPro" id="IPR001096">
    <property type="entry name" value="Peptidase_C13"/>
</dbReference>
<keyword evidence="9" id="KW-0472">Membrane</keyword>
<keyword evidence="9" id="KW-1133">Transmembrane helix</keyword>
<reference evidence="10" key="2">
    <citation type="submission" date="2025-09" db="UniProtKB">
        <authorList>
            <consortium name="Ensembl"/>
        </authorList>
    </citation>
    <scope>IDENTIFICATION</scope>
</reference>
<organism evidence="10 11">
    <name type="scientific">Neolamprologus brichardi</name>
    <name type="common">Fairy cichlid</name>
    <name type="synonym">Lamprologus brichardi</name>
    <dbReference type="NCBI Taxonomy" id="32507"/>
    <lineage>
        <taxon>Eukaryota</taxon>
        <taxon>Metazoa</taxon>
        <taxon>Chordata</taxon>
        <taxon>Craniata</taxon>
        <taxon>Vertebrata</taxon>
        <taxon>Euteleostomi</taxon>
        <taxon>Actinopterygii</taxon>
        <taxon>Neopterygii</taxon>
        <taxon>Teleostei</taxon>
        <taxon>Neoteleostei</taxon>
        <taxon>Acanthomorphata</taxon>
        <taxon>Ovalentaria</taxon>
        <taxon>Cichlomorphae</taxon>
        <taxon>Cichliformes</taxon>
        <taxon>Cichlidae</taxon>
        <taxon>African cichlids</taxon>
        <taxon>Pseudocrenilabrinae</taxon>
        <taxon>Lamprologini</taxon>
        <taxon>Neolamprologus</taxon>
    </lineage>
</organism>
<dbReference type="PIRSF" id="PIRSF500138">
    <property type="entry name" value="GPI8"/>
    <property type="match status" value="1"/>
</dbReference>
<evidence type="ECO:0000256" key="4">
    <source>
        <dbReference type="ARBA" id="ARBA00022502"/>
    </source>
</evidence>
<dbReference type="InterPro" id="IPR028361">
    <property type="entry name" value="GPI_transamidase"/>
</dbReference>
<dbReference type="FunFam" id="3.40.50.1460:FF:000002">
    <property type="entry name" value="GPI-anchor transamidase"/>
    <property type="match status" value="1"/>
</dbReference>
<dbReference type="Bgee" id="ENSNBRG00000015359">
    <property type="expression patterns" value="Expressed in testis and 7 other cell types or tissues"/>
</dbReference>
<evidence type="ECO:0000256" key="7">
    <source>
        <dbReference type="ARBA" id="ARBA00093482"/>
    </source>
</evidence>
<evidence type="ECO:0000256" key="5">
    <source>
        <dbReference type="ARBA" id="ARBA00022729"/>
    </source>
</evidence>
<dbReference type="GO" id="GO:0016255">
    <property type="term" value="P:attachment of GPI anchor to protein"/>
    <property type="evidence" value="ECO:0007669"/>
    <property type="project" value="InterPro"/>
</dbReference>
<dbReference type="PANTHER" id="PTHR48067">
    <property type="entry name" value="GPI-ANCHOR TRANSAMIDASE"/>
    <property type="match status" value="1"/>
</dbReference>
<dbReference type="STRING" id="32507.ENSNBRP00000019992"/>
<dbReference type="PANTHER" id="PTHR48067:SF1">
    <property type="entry name" value="GPI-ANCHOR TRANSAMIDASE"/>
    <property type="match status" value="1"/>
</dbReference>
<dbReference type="Proteomes" id="UP000261580">
    <property type="component" value="Unassembled WGS sequence"/>
</dbReference>
<sequence length="388" mass="44557">MFTVVPSTTSVLVIIITIILVITIYIYINGKLRRSRQFFSSGHTNNWAVLVCTSRFWFNYRHVANTLSVYRSVKRLGIPDSHIVLMLADDMACNHRNPKPATVFSHKNMELNVYGDDVEVDYRGYEVTVENFLRVLTGRLPPSTPRSKRLLSDDRSNILIYLTGHGGNGFLKFQDSEEISNVELADAFEQMWQKRRYNELLFIIDTCQGASMYERFYSPNIMALASSQVGEDSLSHQPDLAIGVHLMDRYTFYMLEFLEDIHPASKTNMNDLFKVCPKSQCVSTPGHRTDLFLRDPGSVLITDFFGSVRKVELTMDAINLTDPINPVNGEEQKEVYSYADQLPVSEIIHQKPKQKDWHPPDGFILGLWTLILLVFFKTYGIKHLKHIF</sequence>
<evidence type="ECO:0000256" key="6">
    <source>
        <dbReference type="ARBA" id="ARBA00029842"/>
    </source>
</evidence>
<evidence type="ECO:0000313" key="10">
    <source>
        <dbReference type="Ensembl" id="ENSNBRP00000019992.1"/>
    </source>
</evidence>
<keyword evidence="5" id="KW-0732">Signal</keyword>
<evidence type="ECO:0000256" key="3">
    <source>
        <dbReference type="ARBA" id="ARBA00019393"/>
    </source>
</evidence>
<evidence type="ECO:0000256" key="1">
    <source>
        <dbReference type="ARBA" id="ARBA00004687"/>
    </source>
</evidence>
<evidence type="ECO:0000256" key="8">
    <source>
        <dbReference type="PIRSR" id="PIRSR019663-1"/>
    </source>
</evidence>
<dbReference type="GeneTree" id="ENSGT00940000156273"/>
<dbReference type="Pfam" id="PF01650">
    <property type="entry name" value="Peptidase_C13"/>
    <property type="match status" value="1"/>
</dbReference>
<dbReference type="Ensembl" id="ENSNBRT00000020523.1">
    <property type="protein sequence ID" value="ENSNBRP00000019992.1"/>
    <property type="gene ID" value="ENSNBRG00000015359.1"/>
</dbReference>
<comment type="pathway">
    <text evidence="1">Glycolipid biosynthesis; glycosylphosphatidylinositol-anchor biosynthesis.</text>
</comment>
<evidence type="ECO:0000256" key="9">
    <source>
        <dbReference type="SAM" id="Phobius"/>
    </source>
</evidence>
<evidence type="ECO:0000313" key="11">
    <source>
        <dbReference type="Proteomes" id="UP000261580"/>
    </source>
</evidence>
<evidence type="ECO:0000256" key="2">
    <source>
        <dbReference type="ARBA" id="ARBA00009941"/>
    </source>
</evidence>
<dbReference type="Gene3D" id="3.40.50.1460">
    <property type="match status" value="1"/>
</dbReference>
<keyword evidence="9" id="KW-0812">Transmembrane</keyword>
<dbReference type="PIRSF" id="PIRSF019663">
    <property type="entry name" value="Legumain"/>
    <property type="match status" value="1"/>
</dbReference>
<keyword evidence="11" id="KW-1185">Reference proteome</keyword>
<dbReference type="GO" id="GO:0006508">
    <property type="term" value="P:proteolysis"/>
    <property type="evidence" value="ECO:0007669"/>
    <property type="project" value="InterPro"/>
</dbReference>
<feature type="transmembrane region" description="Helical" evidence="9">
    <location>
        <begin position="362"/>
        <end position="381"/>
    </location>
</feature>
<dbReference type="GO" id="GO:0042765">
    <property type="term" value="C:GPI-anchor transamidase complex"/>
    <property type="evidence" value="ECO:0007669"/>
    <property type="project" value="InterPro"/>
</dbReference>
<dbReference type="GO" id="GO:0003923">
    <property type="term" value="F:GPI-anchor transamidase activity"/>
    <property type="evidence" value="ECO:0007669"/>
    <property type="project" value="InterPro"/>
</dbReference>